<keyword evidence="6" id="KW-0539">Nucleus</keyword>
<comment type="subcellular location">
    <subcellularLocation>
        <location evidence="1">Nucleus</location>
    </subcellularLocation>
</comment>
<dbReference type="AlphaFoldDB" id="G7DSQ3"/>
<accession>G7DSQ3</accession>
<evidence type="ECO:0000256" key="1">
    <source>
        <dbReference type="ARBA" id="ARBA00004123"/>
    </source>
</evidence>
<dbReference type="STRING" id="764103.G7DSQ3"/>
<feature type="region of interest" description="Disordered" evidence="9">
    <location>
        <begin position="122"/>
        <end position="141"/>
    </location>
</feature>
<dbReference type="eggNOG" id="KOG1969">
    <property type="taxonomic scope" value="Eukaryota"/>
</dbReference>
<dbReference type="Pfam" id="PF00004">
    <property type="entry name" value="AAA"/>
    <property type="match status" value="1"/>
</dbReference>
<sequence>MDVLPSSHSSSSVLELDDSFGGHSVPMADACSSVIASTSLSSTGPLGRAELNPAGLELDDDLHDIFGADQSFVSKASDQPCKKTAIQCTTPALRPCPPSESFRREIRGTSFTGKAVTFGRRLRKRSTQSRRALDEAATSAQASDELGELASSFLEMPIHQLMADVRDQLKQERASKAQAAQDPQRIISGPLETDQDRIRNSRLWTDVYRPKRFTDLMGDERTHRNAMTWLKEWDNCVFKTGNKKPKRGDTASRGPGHDKENAPIDPYGRPQEKILLLSGPPGLGKTTLAHVLATQAGYRVHEINASDDRTGRIVTDRIRDAIECRAISVQGGLSSDRPTCVIIDEIDGAGGSGENAFVKQLVKFVQDGSMVKHNKGKGKKTGRPLLRPIICICNDLYANVLRPLRPFARIIRFGVATAPTLLRRLRTVCDQEGLVADAKHLTKLVEVAGGDMRNCLNTLQFIKSKGTRLDEQAIRSSSIGLKDTGTSPGAVWDHLFRIPTDRKGAPRAGRDGSIFEWLLRDVSTCGEYDKIAQGCFEWYPEAKLTTDVWLSILRAHQWLGLYDLLDTKIKTHQDYELLAYVPYTLIAWNPLFASITNRPIERAKADYEAFVRQSAHREVLDSFCKPLKPTIKSTFLGNSVVVELAAYLTRIISPDLKPINSQIVKADEKQALKKLVAIMLDLGLSYLPERTEDGQLSYKLDPAVDVWVHWEGKRAPDIPAARYSTRHAIACQIDAERITRAQGTGDGSQATSTASTLMSAYGAMSTSTTAGAIKSDSTMDFFGRSLPSLALNHKQSEVEDDSSEPASKRLKVVYKFHEGFSNAVRVPITISNLFKRAN</sequence>
<dbReference type="Proteomes" id="UP000009131">
    <property type="component" value="Unassembled WGS sequence"/>
</dbReference>
<dbReference type="CDD" id="cd18140">
    <property type="entry name" value="HLD_clamp_RFC"/>
    <property type="match status" value="1"/>
</dbReference>
<dbReference type="InterPro" id="IPR003959">
    <property type="entry name" value="ATPase_AAA_core"/>
</dbReference>
<dbReference type="Gene3D" id="3.40.50.300">
    <property type="entry name" value="P-loop containing nucleotide triphosphate hydrolases"/>
    <property type="match status" value="1"/>
</dbReference>
<keyword evidence="7" id="KW-0131">Cell cycle</keyword>
<reference evidence="11 12" key="2">
    <citation type="journal article" date="2012" name="Open Biol.">
        <title>Characteristics of nucleosomes and linker DNA regions on the genome of the basidiomycete Mixia osmundae revealed by mono- and dinucleosome mapping.</title>
        <authorList>
            <person name="Nishida H."/>
            <person name="Kondo S."/>
            <person name="Matsumoto T."/>
            <person name="Suzuki Y."/>
            <person name="Yoshikawa H."/>
            <person name="Taylor T.D."/>
            <person name="Sugiyama J."/>
        </authorList>
    </citation>
    <scope>NUCLEOTIDE SEQUENCE [LARGE SCALE GENOMIC DNA]</scope>
    <source>
        <strain evidence="12">CBS 9802 / IAM 14324 / JCM 22182 / KY 12970</strain>
    </source>
</reference>
<reference evidence="11 12" key="1">
    <citation type="journal article" date="2011" name="J. Gen. Appl. Microbiol.">
        <title>Draft genome sequencing of the enigmatic basidiomycete Mixia osmundae.</title>
        <authorList>
            <person name="Nishida H."/>
            <person name="Nagatsuka Y."/>
            <person name="Sugiyama J."/>
        </authorList>
    </citation>
    <scope>NUCLEOTIDE SEQUENCE [LARGE SCALE GENOMIC DNA]</scope>
    <source>
        <strain evidence="12">CBS 9802 / IAM 14324 / JCM 22182 / KY 12970</strain>
    </source>
</reference>
<feature type="domain" description="AAA+ ATPase" evidence="10">
    <location>
        <begin position="271"/>
        <end position="417"/>
    </location>
</feature>
<dbReference type="PANTHER" id="PTHR46765">
    <property type="entry name" value="P-LOOP CONTAINING NUCLEOSIDE TRIPHOSPHATE HYDROLASES SUPERFAMILY PROTEIN"/>
    <property type="match status" value="1"/>
</dbReference>
<keyword evidence="4" id="KW-0067">ATP-binding</keyword>
<dbReference type="GO" id="GO:0003677">
    <property type="term" value="F:DNA binding"/>
    <property type="evidence" value="ECO:0007669"/>
    <property type="project" value="UniProtKB-KW"/>
</dbReference>
<dbReference type="OrthoDB" id="2195431at2759"/>
<dbReference type="EMBL" id="BABT02000008">
    <property type="protein sequence ID" value="GAA93611.1"/>
    <property type="molecule type" value="Genomic_DNA"/>
</dbReference>
<dbReference type="InterPro" id="IPR003593">
    <property type="entry name" value="AAA+_ATPase"/>
</dbReference>
<evidence type="ECO:0000256" key="2">
    <source>
        <dbReference type="ARBA" id="ARBA00022705"/>
    </source>
</evidence>
<evidence type="ECO:0000256" key="9">
    <source>
        <dbReference type="SAM" id="MobiDB-lite"/>
    </source>
</evidence>
<evidence type="ECO:0000256" key="5">
    <source>
        <dbReference type="ARBA" id="ARBA00023125"/>
    </source>
</evidence>
<keyword evidence="2" id="KW-0235">DNA replication</keyword>
<evidence type="ECO:0000313" key="11">
    <source>
        <dbReference type="EMBL" id="GAA93611.1"/>
    </source>
</evidence>
<evidence type="ECO:0000256" key="6">
    <source>
        <dbReference type="ARBA" id="ARBA00023242"/>
    </source>
</evidence>
<dbReference type="InterPro" id="IPR053016">
    <property type="entry name" value="CTF18-RFC_complex"/>
</dbReference>
<dbReference type="GO" id="GO:0006260">
    <property type="term" value="P:DNA replication"/>
    <property type="evidence" value="ECO:0007669"/>
    <property type="project" value="UniProtKB-KW"/>
</dbReference>
<dbReference type="SUPFAM" id="SSF52540">
    <property type="entry name" value="P-loop containing nucleoside triphosphate hydrolases"/>
    <property type="match status" value="1"/>
</dbReference>
<dbReference type="GO" id="GO:0016887">
    <property type="term" value="F:ATP hydrolysis activity"/>
    <property type="evidence" value="ECO:0007669"/>
    <property type="project" value="InterPro"/>
</dbReference>
<evidence type="ECO:0000256" key="4">
    <source>
        <dbReference type="ARBA" id="ARBA00022840"/>
    </source>
</evidence>
<protein>
    <recommendedName>
        <fullName evidence="10">AAA+ ATPase domain-containing protein</fullName>
    </recommendedName>
</protein>
<proteinExistence type="inferred from homology"/>
<evidence type="ECO:0000259" key="10">
    <source>
        <dbReference type="SMART" id="SM00382"/>
    </source>
</evidence>
<dbReference type="HOGENOM" id="CLU_004894_3_2_1"/>
<keyword evidence="12" id="KW-1185">Reference proteome</keyword>
<dbReference type="GO" id="GO:0005524">
    <property type="term" value="F:ATP binding"/>
    <property type="evidence" value="ECO:0007669"/>
    <property type="project" value="UniProtKB-KW"/>
</dbReference>
<dbReference type="SMART" id="SM00382">
    <property type="entry name" value="AAA"/>
    <property type="match status" value="1"/>
</dbReference>
<evidence type="ECO:0000256" key="7">
    <source>
        <dbReference type="ARBA" id="ARBA00023306"/>
    </source>
</evidence>
<comment type="caution">
    <text evidence="11">The sequence shown here is derived from an EMBL/GenBank/DDBJ whole genome shotgun (WGS) entry which is preliminary data.</text>
</comment>
<dbReference type="OMA" id="RWLKGWE"/>
<dbReference type="PANTHER" id="PTHR46765:SF1">
    <property type="entry name" value="P-LOOP CONTAINING NUCLEOSIDE TRIPHOSPHATE HYDROLASES SUPERFAMILY PROTEIN"/>
    <property type="match status" value="1"/>
</dbReference>
<keyword evidence="3" id="KW-0547">Nucleotide-binding</keyword>
<dbReference type="FunCoup" id="G7DSQ3">
    <property type="interactions" value="513"/>
</dbReference>
<evidence type="ECO:0000256" key="3">
    <source>
        <dbReference type="ARBA" id="ARBA00022741"/>
    </source>
</evidence>
<dbReference type="Gene3D" id="1.10.8.60">
    <property type="match status" value="1"/>
</dbReference>
<dbReference type="InterPro" id="IPR047854">
    <property type="entry name" value="RFC_lid"/>
</dbReference>
<comment type="similarity">
    <text evidence="8">Belongs to the activator 1 small subunits family. CTF18 subfamily.</text>
</comment>
<feature type="compositionally biased region" description="Basic and acidic residues" evidence="9">
    <location>
        <begin position="247"/>
        <end position="262"/>
    </location>
</feature>
<dbReference type="InParanoid" id="G7DSQ3"/>
<dbReference type="CDD" id="cd00009">
    <property type="entry name" value="AAA"/>
    <property type="match status" value="1"/>
</dbReference>
<evidence type="ECO:0000313" key="12">
    <source>
        <dbReference type="Proteomes" id="UP000009131"/>
    </source>
</evidence>
<evidence type="ECO:0000256" key="8">
    <source>
        <dbReference type="ARBA" id="ARBA00043975"/>
    </source>
</evidence>
<keyword evidence="5" id="KW-0238">DNA-binding</keyword>
<feature type="region of interest" description="Disordered" evidence="9">
    <location>
        <begin position="240"/>
        <end position="268"/>
    </location>
</feature>
<name>G7DSQ3_MIXOS</name>
<dbReference type="GO" id="GO:0005634">
    <property type="term" value="C:nucleus"/>
    <property type="evidence" value="ECO:0007669"/>
    <property type="project" value="UniProtKB-SubCell"/>
</dbReference>
<gene>
    <name evidence="11" type="primary">Mo00255</name>
    <name evidence="11" type="ORF">E5Q_00255</name>
</gene>
<dbReference type="RefSeq" id="XP_014570456.1">
    <property type="nucleotide sequence ID" value="XM_014714970.1"/>
</dbReference>
<organism evidence="11 12">
    <name type="scientific">Mixia osmundae (strain CBS 9802 / IAM 14324 / JCM 22182 / KY 12970)</name>
    <dbReference type="NCBI Taxonomy" id="764103"/>
    <lineage>
        <taxon>Eukaryota</taxon>
        <taxon>Fungi</taxon>
        <taxon>Dikarya</taxon>
        <taxon>Basidiomycota</taxon>
        <taxon>Pucciniomycotina</taxon>
        <taxon>Mixiomycetes</taxon>
        <taxon>Mixiales</taxon>
        <taxon>Mixiaceae</taxon>
        <taxon>Mixia</taxon>
    </lineage>
</organism>
<dbReference type="InterPro" id="IPR027417">
    <property type="entry name" value="P-loop_NTPase"/>
</dbReference>